<feature type="transmembrane region" description="Helical" evidence="5">
    <location>
        <begin position="12"/>
        <end position="35"/>
    </location>
</feature>
<keyword evidence="5" id="KW-1133">Transmembrane helix</keyword>
<dbReference type="SUPFAM" id="SSF54523">
    <property type="entry name" value="Pili subunits"/>
    <property type="match status" value="1"/>
</dbReference>
<evidence type="ECO:0008006" key="8">
    <source>
        <dbReference type="Google" id="ProtNLM"/>
    </source>
</evidence>
<evidence type="ECO:0000256" key="1">
    <source>
        <dbReference type="ARBA" id="ARBA00004203"/>
    </source>
</evidence>
<comment type="caution">
    <text evidence="6">The sequence shown here is derived from an EMBL/GenBank/DDBJ whole genome shotgun (WGS) entry which is preliminary data.</text>
</comment>
<protein>
    <recommendedName>
        <fullName evidence="8">Prepilin-type N-terminal cleavage/methylation domain-containing protein</fullName>
    </recommendedName>
</protein>
<evidence type="ECO:0000313" key="7">
    <source>
        <dbReference type="Proteomes" id="UP000600547"/>
    </source>
</evidence>
<keyword evidence="5" id="KW-0472">Membrane</keyword>
<dbReference type="EMBL" id="BMQG01000010">
    <property type="protein sequence ID" value="GGM51152.1"/>
    <property type="molecule type" value="Genomic_DNA"/>
</dbReference>
<dbReference type="InterPro" id="IPR012902">
    <property type="entry name" value="N_methyl_site"/>
</dbReference>
<reference evidence="7" key="1">
    <citation type="journal article" date="2019" name="Int. J. Syst. Evol. Microbiol.">
        <title>The Global Catalogue of Microorganisms (GCM) 10K type strain sequencing project: providing services to taxonomists for standard genome sequencing and annotation.</title>
        <authorList>
            <consortium name="The Broad Institute Genomics Platform"/>
            <consortium name="The Broad Institute Genome Sequencing Center for Infectious Disease"/>
            <person name="Wu L."/>
            <person name="Ma J."/>
        </authorList>
    </citation>
    <scope>NUCLEOTIDE SEQUENCE [LARGE SCALE GENOMIC DNA]</scope>
    <source>
        <strain evidence="7">JCM 31047</strain>
    </source>
</reference>
<keyword evidence="5" id="KW-0812">Transmembrane</keyword>
<evidence type="ECO:0000256" key="2">
    <source>
        <dbReference type="ARBA" id="ARBA00004418"/>
    </source>
</evidence>
<dbReference type="PROSITE" id="PS00409">
    <property type="entry name" value="PROKAR_NTER_METHYL"/>
    <property type="match status" value="1"/>
</dbReference>
<dbReference type="InterPro" id="IPR045584">
    <property type="entry name" value="Pilin-like"/>
</dbReference>
<dbReference type="NCBIfam" id="TIGR02532">
    <property type="entry name" value="IV_pilin_GFxxxE"/>
    <property type="match status" value="1"/>
</dbReference>
<dbReference type="GO" id="GO:0042597">
    <property type="term" value="C:periplasmic space"/>
    <property type="evidence" value="ECO:0007669"/>
    <property type="project" value="UniProtKB-SubCell"/>
</dbReference>
<evidence type="ECO:0000256" key="5">
    <source>
        <dbReference type="SAM" id="Phobius"/>
    </source>
</evidence>
<comment type="subcellular location">
    <subcellularLocation>
        <location evidence="1">Cell outer membrane</location>
        <topology evidence="1">Single-pass membrane protein</topology>
    </subcellularLocation>
    <subcellularLocation>
        <location evidence="2">Periplasm</location>
    </subcellularLocation>
</comment>
<dbReference type="GO" id="GO:0009279">
    <property type="term" value="C:cell outer membrane"/>
    <property type="evidence" value="ECO:0007669"/>
    <property type="project" value="UniProtKB-SubCell"/>
</dbReference>
<keyword evidence="4" id="KW-0998">Cell outer membrane</keyword>
<proteinExistence type="predicted"/>
<dbReference type="Gene3D" id="3.30.700.10">
    <property type="entry name" value="Glycoprotein, Type 4 Pilin"/>
    <property type="match status" value="1"/>
</dbReference>
<accession>A0A8H9L9T4</accession>
<evidence type="ECO:0000256" key="3">
    <source>
        <dbReference type="ARBA" id="ARBA00022764"/>
    </source>
</evidence>
<keyword evidence="7" id="KW-1185">Reference proteome</keyword>
<name>A0A8H9L9T4_9DEIO</name>
<dbReference type="RefSeq" id="WP_162621230.1">
    <property type="nucleotide sequence ID" value="NZ_BMQG01000010.1"/>
</dbReference>
<dbReference type="AlphaFoldDB" id="A0A8H9L9T4"/>
<organism evidence="6 7">
    <name type="scientific">Deinococcus arenae</name>
    <dbReference type="NCBI Taxonomy" id="1452751"/>
    <lineage>
        <taxon>Bacteria</taxon>
        <taxon>Thermotogati</taxon>
        <taxon>Deinococcota</taxon>
        <taxon>Deinococci</taxon>
        <taxon>Deinococcales</taxon>
        <taxon>Deinococcaceae</taxon>
        <taxon>Deinococcus</taxon>
    </lineage>
</organism>
<sequence length="159" mass="16585">MRAPTVRETGFTLLELLIVLAIVGLLAALGLGGYLRWRASSAVTEGTQVFTQAVSAARTGAKRLNTCQEVRLTASSASPSLTIRAYPDSTCAGTPTTRVLSLPAGVNASLDSGANSLAFRAPYGSTDASPAQFRVSWSADPSITRLVRVTGIFGKVIVQ</sequence>
<dbReference type="Pfam" id="PF07963">
    <property type="entry name" value="N_methyl"/>
    <property type="match status" value="1"/>
</dbReference>
<evidence type="ECO:0000256" key="4">
    <source>
        <dbReference type="ARBA" id="ARBA00023237"/>
    </source>
</evidence>
<keyword evidence="3" id="KW-0574">Periplasm</keyword>
<gene>
    <name evidence="6" type="ORF">GCM10008956_29020</name>
</gene>
<evidence type="ECO:0000313" key="6">
    <source>
        <dbReference type="EMBL" id="GGM51152.1"/>
    </source>
</evidence>
<dbReference type="Proteomes" id="UP000600547">
    <property type="component" value="Unassembled WGS sequence"/>
</dbReference>